<feature type="repeat" description="NHL" evidence="2">
    <location>
        <begin position="161"/>
        <end position="191"/>
    </location>
</feature>
<organism evidence="3 4">
    <name type="scientific">Ciona intestinalis</name>
    <name type="common">Transparent sea squirt</name>
    <name type="synonym">Ascidia intestinalis</name>
    <dbReference type="NCBI Taxonomy" id="7719"/>
    <lineage>
        <taxon>Eukaryota</taxon>
        <taxon>Metazoa</taxon>
        <taxon>Chordata</taxon>
        <taxon>Tunicata</taxon>
        <taxon>Ascidiacea</taxon>
        <taxon>Phlebobranchia</taxon>
        <taxon>Cionidae</taxon>
        <taxon>Ciona</taxon>
    </lineage>
</organism>
<dbReference type="Ensembl" id="ENSCINT00000021840.2">
    <property type="protein sequence ID" value="ENSCINP00000021594.2"/>
    <property type="gene ID" value="ENSCING00000011251.2"/>
</dbReference>
<dbReference type="EMBL" id="EAAA01000905">
    <property type="status" value="NOT_ANNOTATED_CDS"/>
    <property type="molecule type" value="Genomic_DNA"/>
</dbReference>
<dbReference type="AlphaFoldDB" id="F7AF86"/>
<reference evidence="4" key="1">
    <citation type="journal article" date="2002" name="Science">
        <title>The draft genome of Ciona intestinalis: insights into chordate and vertebrate origins.</title>
        <authorList>
            <person name="Dehal P."/>
            <person name="Satou Y."/>
            <person name="Campbell R.K."/>
            <person name="Chapman J."/>
            <person name="Degnan B."/>
            <person name="De Tomaso A."/>
            <person name="Davidson B."/>
            <person name="Di Gregorio A."/>
            <person name="Gelpke M."/>
            <person name="Goodstein D.M."/>
            <person name="Harafuji N."/>
            <person name="Hastings K.E."/>
            <person name="Ho I."/>
            <person name="Hotta K."/>
            <person name="Huang W."/>
            <person name="Kawashima T."/>
            <person name="Lemaire P."/>
            <person name="Martinez D."/>
            <person name="Meinertzhagen I.A."/>
            <person name="Necula S."/>
            <person name="Nonaka M."/>
            <person name="Putnam N."/>
            <person name="Rash S."/>
            <person name="Saiga H."/>
            <person name="Satake M."/>
            <person name="Terry A."/>
            <person name="Yamada L."/>
            <person name="Wang H.G."/>
            <person name="Awazu S."/>
            <person name="Azumi K."/>
            <person name="Boore J."/>
            <person name="Branno M."/>
            <person name="Chin-Bow S."/>
            <person name="DeSantis R."/>
            <person name="Doyle S."/>
            <person name="Francino P."/>
            <person name="Keys D.N."/>
            <person name="Haga S."/>
            <person name="Hayashi H."/>
            <person name="Hino K."/>
            <person name="Imai K.S."/>
            <person name="Inaba K."/>
            <person name="Kano S."/>
            <person name="Kobayashi K."/>
            <person name="Kobayashi M."/>
            <person name="Lee B.I."/>
            <person name="Makabe K.W."/>
            <person name="Manohar C."/>
            <person name="Matassi G."/>
            <person name="Medina M."/>
            <person name="Mochizuki Y."/>
            <person name="Mount S."/>
            <person name="Morishita T."/>
            <person name="Miura S."/>
            <person name="Nakayama A."/>
            <person name="Nishizaka S."/>
            <person name="Nomoto H."/>
            <person name="Ohta F."/>
            <person name="Oishi K."/>
            <person name="Rigoutsos I."/>
            <person name="Sano M."/>
            <person name="Sasaki A."/>
            <person name="Sasakura Y."/>
            <person name="Shoguchi E."/>
            <person name="Shin-i T."/>
            <person name="Spagnuolo A."/>
            <person name="Stainier D."/>
            <person name="Suzuki M.M."/>
            <person name="Tassy O."/>
            <person name="Takatori N."/>
            <person name="Tokuoka M."/>
            <person name="Yagi K."/>
            <person name="Yoshizaki F."/>
            <person name="Wada S."/>
            <person name="Zhang C."/>
            <person name="Hyatt P.D."/>
            <person name="Larimer F."/>
            <person name="Detter C."/>
            <person name="Doggett N."/>
            <person name="Glavina T."/>
            <person name="Hawkins T."/>
            <person name="Richardson P."/>
            <person name="Lucas S."/>
            <person name="Kohara Y."/>
            <person name="Levine M."/>
            <person name="Satoh N."/>
            <person name="Rokhsar D.S."/>
        </authorList>
    </citation>
    <scope>NUCLEOTIDE SEQUENCE [LARGE SCALE GENOMIC DNA]</scope>
</reference>
<dbReference type="PANTHER" id="PTHR24104:SF50">
    <property type="entry name" value="SMP-30_GLUCONOLACTONASE_LRE-LIKE REGION DOMAIN-CONTAINING PROTEIN"/>
    <property type="match status" value="1"/>
</dbReference>
<sequence length="223" mass="25162">MSEWSMVNSYNHLGCAVGQFDNARGFDLSVKCRTLTVTDINNKRIQVVDDQGKYLHHWSVTVNGLRLCPLNLRRQDNEVVAAVVEGCAVLYNCPNVTDFQGITVKLLHTFGNDDLVFPRSILVNSKDQYVISDVGRQRVTVHDVYGKVLRAIGHSEDTMRFNWPYYMCADSKGRIAVSDSHNRCVKLFDEKDFKFISSFGENELTCATGVCESLDGRSFYVGD</sequence>
<evidence type="ECO:0000256" key="2">
    <source>
        <dbReference type="PROSITE-ProRule" id="PRU00504"/>
    </source>
</evidence>
<evidence type="ECO:0000313" key="3">
    <source>
        <dbReference type="Ensembl" id="ENSCINP00000021594.2"/>
    </source>
</evidence>
<dbReference type="SUPFAM" id="SSF63829">
    <property type="entry name" value="Calcium-dependent phosphotriesterase"/>
    <property type="match status" value="1"/>
</dbReference>
<keyword evidence="1" id="KW-0677">Repeat</keyword>
<dbReference type="InterPro" id="IPR050952">
    <property type="entry name" value="TRIM-NHL_E3_ligases"/>
</dbReference>
<reference evidence="3" key="2">
    <citation type="journal article" date="2008" name="Genome Biol.">
        <title>Improved genome assembly and evidence-based global gene model set for the chordate Ciona intestinalis: new insight into intron and operon populations.</title>
        <authorList>
            <person name="Satou Y."/>
            <person name="Mineta K."/>
            <person name="Ogasawara M."/>
            <person name="Sasakura Y."/>
            <person name="Shoguchi E."/>
            <person name="Ueno K."/>
            <person name="Yamada L."/>
            <person name="Matsumoto J."/>
            <person name="Wasserscheid J."/>
            <person name="Dewar K."/>
            <person name="Wiley G.B."/>
            <person name="Macmil S.L."/>
            <person name="Roe B.A."/>
            <person name="Zeller R.W."/>
            <person name="Hastings K.E."/>
            <person name="Lemaire P."/>
            <person name="Lindquist E."/>
            <person name="Endo T."/>
            <person name="Hotta K."/>
            <person name="Inaba K."/>
        </authorList>
    </citation>
    <scope>NUCLEOTIDE SEQUENCE [LARGE SCALE GENOMIC DNA]</scope>
    <source>
        <strain evidence="3">wild type</strain>
    </source>
</reference>
<dbReference type="InParanoid" id="F7AF86"/>
<keyword evidence="4" id="KW-1185">Reference proteome</keyword>
<dbReference type="PANTHER" id="PTHR24104">
    <property type="entry name" value="E3 UBIQUITIN-PROTEIN LIGASE NHLRC1-RELATED"/>
    <property type="match status" value="1"/>
</dbReference>
<dbReference type="InterPro" id="IPR001258">
    <property type="entry name" value="NHL_repeat"/>
</dbReference>
<dbReference type="STRING" id="7719.ENSCINP00000021594"/>
<evidence type="ECO:0000256" key="1">
    <source>
        <dbReference type="ARBA" id="ARBA00022737"/>
    </source>
</evidence>
<dbReference type="PROSITE" id="PS51125">
    <property type="entry name" value="NHL"/>
    <property type="match status" value="1"/>
</dbReference>
<dbReference type="HOGENOM" id="CLU_1242545_0_0_1"/>
<name>F7AF86_CIOIN</name>
<dbReference type="Gene3D" id="2.120.10.30">
    <property type="entry name" value="TolB, C-terminal domain"/>
    <property type="match status" value="1"/>
</dbReference>
<evidence type="ECO:0000313" key="4">
    <source>
        <dbReference type="Proteomes" id="UP000008144"/>
    </source>
</evidence>
<dbReference type="InterPro" id="IPR011042">
    <property type="entry name" value="6-blade_b-propeller_TolB-like"/>
</dbReference>
<reference evidence="3" key="3">
    <citation type="submission" date="2025-08" db="UniProtKB">
        <authorList>
            <consortium name="Ensembl"/>
        </authorList>
    </citation>
    <scope>IDENTIFICATION</scope>
</reference>
<reference evidence="3" key="4">
    <citation type="submission" date="2025-09" db="UniProtKB">
        <authorList>
            <consortium name="Ensembl"/>
        </authorList>
    </citation>
    <scope>IDENTIFICATION</scope>
</reference>
<accession>F7AF86</accession>
<protein>
    <submittedName>
        <fullName evidence="3">Uncharacterized protein</fullName>
    </submittedName>
</protein>
<proteinExistence type="predicted"/>
<dbReference type="Proteomes" id="UP000008144">
    <property type="component" value="Chromosome 12"/>
</dbReference>